<dbReference type="InterPro" id="IPR023174">
    <property type="entry name" value="PDEase_CS"/>
</dbReference>
<dbReference type="EMBL" id="JAFCIX010000555">
    <property type="protein sequence ID" value="KAH6587590.1"/>
    <property type="molecule type" value="Genomic_DNA"/>
</dbReference>
<keyword evidence="2 3" id="KW-0378">Hydrolase</keyword>
<evidence type="ECO:0000256" key="4">
    <source>
        <dbReference type="SAM" id="MobiDB-lite"/>
    </source>
</evidence>
<dbReference type="InterPro" id="IPR003607">
    <property type="entry name" value="HD/PDEase_dom"/>
</dbReference>
<accession>A0ABQ8EW25</accession>
<feature type="region of interest" description="Disordered" evidence="4">
    <location>
        <begin position="70"/>
        <end position="92"/>
    </location>
</feature>
<dbReference type="PRINTS" id="PR00387">
    <property type="entry name" value="PDIESTERASE1"/>
</dbReference>
<evidence type="ECO:0000259" key="5">
    <source>
        <dbReference type="PROSITE" id="PS51845"/>
    </source>
</evidence>
<comment type="cofactor">
    <cofactor evidence="3">
        <name>a divalent metal cation</name>
        <dbReference type="ChEBI" id="CHEBI:60240"/>
    </cofactor>
    <text evidence="3">Binds 2 divalent metal cations per subunit. Site 1 may preferentially bind zinc ions, while site 2 has a preference for magnesium and/or manganese ions.</text>
</comment>
<reference evidence="6 7" key="1">
    <citation type="submission" date="2021-02" db="EMBL/GenBank/DDBJ databases">
        <title>Variation within the Batrachochytrium salamandrivorans European outbreak.</title>
        <authorList>
            <person name="Kelly M."/>
            <person name="Pasmans F."/>
            <person name="Shea T.P."/>
            <person name="Munoz J.F."/>
            <person name="Carranza S."/>
            <person name="Cuomo C.A."/>
            <person name="Martel A."/>
        </authorList>
    </citation>
    <scope>NUCLEOTIDE SEQUENCE [LARGE SCALE GENOMIC DNA]</scope>
    <source>
        <strain evidence="6 7">AMFP18/2</strain>
    </source>
</reference>
<dbReference type="SMART" id="SM00471">
    <property type="entry name" value="HDc"/>
    <property type="match status" value="1"/>
</dbReference>
<evidence type="ECO:0000313" key="7">
    <source>
        <dbReference type="Proteomes" id="UP001648503"/>
    </source>
</evidence>
<dbReference type="PROSITE" id="PS51845">
    <property type="entry name" value="PDEASE_I_2"/>
    <property type="match status" value="1"/>
</dbReference>
<dbReference type="CDD" id="cd00077">
    <property type="entry name" value="HDc"/>
    <property type="match status" value="1"/>
</dbReference>
<comment type="similarity">
    <text evidence="3">Belongs to the cyclic nucleotide phosphodiesterase family.</text>
</comment>
<dbReference type="SUPFAM" id="SSF109604">
    <property type="entry name" value="HD-domain/PDEase-like"/>
    <property type="match status" value="1"/>
</dbReference>
<evidence type="ECO:0000256" key="1">
    <source>
        <dbReference type="ARBA" id="ARBA00022723"/>
    </source>
</evidence>
<dbReference type="Gene3D" id="1.10.1300.10">
    <property type="entry name" value="3'5'-cyclic nucleotide phosphodiesterase, catalytic domain"/>
    <property type="match status" value="1"/>
</dbReference>
<dbReference type="InterPro" id="IPR036971">
    <property type="entry name" value="PDEase_catalytic_dom_sf"/>
</dbReference>
<dbReference type="Pfam" id="PF00233">
    <property type="entry name" value="PDEase_I"/>
    <property type="match status" value="1"/>
</dbReference>
<gene>
    <name evidence="6" type="ORF">BASA50_011195</name>
</gene>
<evidence type="ECO:0000313" key="6">
    <source>
        <dbReference type="EMBL" id="KAH6587590.1"/>
    </source>
</evidence>
<dbReference type="EC" id="3.1.4.-" evidence="3"/>
<sequence>MSTPTSSEVVMRATPSLHAASDITTTAPPLNTTTTDTFFGAKQPCLPILPAKTSIHDSISQDKLARAGSGISGTHLDSATGLLPPTNQTTCPRRTILDVTPTADTARDISPSPHKSVPAFIATPSIRRRSLASIDMTPSTLPAADGASSCNASMATTVPADADITTLGGAPHNGNDAGEVVAIADTTTAATVSHVHNTRIIHVRLSSTMAGTIDAVEITTLTTQQEIMAAMLSIAGISDQDYTDSTWEEHYTLWMETHLGEKMAIKDQNLVANSSDTPYILHVDHTNDMIAADQMDQIISPLTEFTAKAKELLWLKQHLATLRRKMDRMDVDKLSFGKTYSVLSKTTKQLIADTNYPENAPRYSFSDHTRTWLRSPTFDNWQWDDNELIGLFELIFQELGLMEAFDIKADVLRRFLGVVRSKYNNNPFHNFKHSFCVTQMMYGIINVTGLIEKLKPVEKLILTVACIGHDLDHPGYNNSYQINAKTELAIVYNDNAPLEMHHAACLFGILKYSECNIFAALSDSVYREVRKGIIRCILSTDMGKHGELLAQFKKVSESFNYDDMEHRALLLSLVIKCADISNEVRPANVAEPWVNCLLEEFFSQSDREKAEGLPNAPFMDREKVTKPSAQIGFIAYVMIPMYELVGTVLPNMDQYIVQPIRESLTFYKDLLEKEKAEKEKAEKEKTEKK</sequence>
<protein>
    <recommendedName>
        <fullName evidence="3">Phosphodiesterase</fullName>
        <ecNumber evidence="3">3.1.4.-</ecNumber>
    </recommendedName>
</protein>
<dbReference type="InterPro" id="IPR023088">
    <property type="entry name" value="PDEase"/>
</dbReference>
<dbReference type="InterPro" id="IPR002073">
    <property type="entry name" value="PDEase_catalytic_dom"/>
</dbReference>
<evidence type="ECO:0000256" key="3">
    <source>
        <dbReference type="RuleBase" id="RU363067"/>
    </source>
</evidence>
<name>A0ABQ8EW25_9FUNG</name>
<feature type="domain" description="PDEase" evidence="5">
    <location>
        <begin position="344"/>
        <end position="674"/>
    </location>
</feature>
<comment type="caution">
    <text evidence="6">The sequence shown here is derived from an EMBL/GenBank/DDBJ whole genome shotgun (WGS) entry which is preliminary data.</text>
</comment>
<organism evidence="6 7">
    <name type="scientific">Batrachochytrium salamandrivorans</name>
    <dbReference type="NCBI Taxonomy" id="1357716"/>
    <lineage>
        <taxon>Eukaryota</taxon>
        <taxon>Fungi</taxon>
        <taxon>Fungi incertae sedis</taxon>
        <taxon>Chytridiomycota</taxon>
        <taxon>Chytridiomycota incertae sedis</taxon>
        <taxon>Chytridiomycetes</taxon>
        <taxon>Rhizophydiales</taxon>
        <taxon>Rhizophydiales incertae sedis</taxon>
        <taxon>Batrachochytrium</taxon>
    </lineage>
</organism>
<evidence type="ECO:0000256" key="2">
    <source>
        <dbReference type="ARBA" id="ARBA00022801"/>
    </source>
</evidence>
<keyword evidence="1 3" id="KW-0479">Metal-binding</keyword>
<proteinExistence type="inferred from homology"/>
<keyword evidence="7" id="KW-1185">Reference proteome</keyword>
<dbReference type="PANTHER" id="PTHR11347">
    <property type="entry name" value="CYCLIC NUCLEOTIDE PHOSPHODIESTERASE"/>
    <property type="match status" value="1"/>
</dbReference>
<dbReference type="PROSITE" id="PS00126">
    <property type="entry name" value="PDEASE_I_1"/>
    <property type="match status" value="1"/>
</dbReference>
<dbReference type="Proteomes" id="UP001648503">
    <property type="component" value="Unassembled WGS sequence"/>
</dbReference>